<name>A0AAN6T0T3_9PEZI</name>
<reference evidence="2" key="1">
    <citation type="journal article" date="2023" name="Mol. Phylogenet. Evol.">
        <title>Genome-scale phylogeny and comparative genomics of the fungal order Sordariales.</title>
        <authorList>
            <person name="Hensen N."/>
            <person name="Bonometti L."/>
            <person name="Westerberg I."/>
            <person name="Brannstrom I.O."/>
            <person name="Guillou S."/>
            <person name="Cros-Aarteil S."/>
            <person name="Calhoun S."/>
            <person name="Haridas S."/>
            <person name="Kuo A."/>
            <person name="Mondo S."/>
            <person name="Pangilinan J."/>
            <person name="Riley R."/>
            <person name="LaButti K."/>
            <person name="Andreopoulos B."/>
            <person name="Lipzen A."/>
            <person name="Chen C."/>
            <person name="Yan M."/>
            <person name="Daum C."/>
            <person name="Ng V."/>
            <person name="Clum A."/>
            <person name="Steindorff A."/>
            <person name="Ohm R.A."/>
            <person name="Martin F."/>
            <person name="Silar P."/>
            <person name="Natvig D.O."/>
            <person name="Lalanne C."/>
            <person name="Gautier V."/>
            <person name="Ament-Velasquez S.L."/>
            <person name="Kruys A."/>
            <person name="Hutchinson M.I."/>
            <person name="Powell A.J."/>
            <person name="Barry K."/>
            <person name="Miller A.N."/>
            <person name="Grigoriev I.V."/>
            <person name="Debuchy R."/>
            <person name="Gladieux P."/>
            <person name="Hiltunen Thoren M."/>
            <person name="Johannesson H."/>
        </authorList>
    </citation>
    <scope>NUCLEOTIDE SEQUENCE</scope>
    <source>
        <strain evidence="2">CBS 757.83</strain>
    </source>
</reference>
<accession>A0AAN6T0T3</accession>
<feature type="compositionally biased region" description="Polar residues" evidence="1">
    <location>
        <begin position="40"/>
        <end position="49"/>
    </location>
</feature>
<evidence type="ECO:0000313" key="2">
    <source>
        <dbReference type="EMBL" id="KAK4099882.1"/>
    </source>
</evidence>
<dbReference type="AlphaFoldDB" id="A0AAN6T0T3"/>
<feature type="region of interest" description="Disordered" evidence="1">
    <location>
        <begin position="80"/>
        <end position="152"/>
    </location>
</feature>
<evidence type="ECO:0000313" key="3">
    <source>
        <dbReference type="Proteomes" id="UP001305647"/>
    </source>
</evidence>
<sequence length="152" mass="16679">MYGYPVVGSSASTNPPGEHPPPSPFNMAHSDNDTRLPSRWPSTRNNTISAHHKCLGSAPHGDSSNGQRQASAFLSLANTEAPWDPKTRRAHKQLFSPDQPPPPLLPLVHNSPVEAAQEKRLTKQGPHKIQKTNEESSHTNTFAQPTEPYRPV</sequence>
<evidence type="ECO:0000256" key="1">
    <source>
        <dbReference type="SAM" id="MobiDB-lite"/>
    </source>
</evidence>
<dbReference type="EMBL" id="MU863645">
    <property type="protein sequence ID" value="KAK4099882.1"/>
    <property type="molecule type" value="Genomic_DNA"/>
</dbReference>
<proteinExistence type="predicted"/>
<gene>
    <name evidence="2" type="ORF">N658DRAFT_147785</name>
</gene>
<dbReference type="Proteomes" id="UP001305647">
    <property type="component" value="Unassembled WGS sequence"/>
</dbReference>
<feature type="region of interest" description="Disordered" evidence="1">
    <location>
        <begin position="1"/>
        <end position="68"/>
    </location>
</feature>
<reference evidence="2" key="2">
    <citation type="submission" date="2023-05" db="EMBL/GenBank/DDBJ databases">
        <authorList>
            <consortium name="Lawrence Berkeley National Laboratory"/>
            <person name="Steindorff A."/>
            <person name="Hensen N."/>
            <person name="Bonometti L."/>
            <person name="Westerberg I."/>
            <person name="Brannstrom I.O."/>
            <person name="Guillou S."/>
            <person name="Cros-Aarteil S."/>
            <person name="Calhoun S."/>
            <person name="Haridas S."/>
            <person name="Kuo A."/>
            <person name="Mondo S."/>
            <person name="Pangilinan J."/>
            <person name="Riley R."/>
            <person name="Labutti K."/>
            <person name="Andreopoulos B."/>
            <person name="Lipzen A."/>
            <person name="Chen C."/>
            <person name="Yanf M."/>
            <person name="Daum C."/>
            <person name="Ng V."/>
            <person name="Clum A."/>
            <person name="Ohm R."/>
            <person name="Martin F."/>
            <person name="Silar P."/>
            <person name="Natvig D."/>
            <person name="Lalanne C."/>
            <person name="Gautier V."/>
            <person name="Ament-Velasquez S.L."/>
            <person name="Kruys A."/>
            <person name="Hutchinson M.I."/>
            <person name="Powell A.J."/>
            <person name="Barry K."/>
            <person name="Miller A.N."/>
            <person name="Grigoriev I.V."/>
            <person name="Debuchy R."/>
            <person name="Gladieux P."/>
            <person name="Thoren M.H."/>
            <person name="Johannesson H."/>
        </authorList>
    </citation>
    <scope>NUCLEOTIDE SEQUENCE</scope>
    <source>
        <strain evidence="2">CBS 757.83</strain>
    </source>
</reference>
<protein>
    <submittedName>
        <fullName evidence="2">Uncharacterized protein</fullName>
    </submittedName>
</protein>
<organism evidence="2 3">
    <name type="scientific">Parathielavia hyrcaniae</name>
    <dbReference type="NCBI Taxonomy" id="113614"/>
    <lineage>
        <taxon>Eukaryota</taxon>
        <taxon>Fungi</taxon>
        <taxon>Dikarya</taxon>
        <taxon>Ascomycota</taxon>
        <taxon>Pezizomycotina</taxon>
        <taxon>Sordariomycetes</taxon>
        <taxon>Sordariomycetidae</taxon>
        <taxon>Sordariales</taxon>
        <taxon>Chaetomiaceae</taxon>
        <taxon>Parathielavia</taxon>
    </lineage>
</organism>
<keyword evidence="3" id="KW-1185">Reference proteome</keyword>
<comment type="caution">
    <text evidence="2">The sequence shown here is derived from an EMBL/GenBank/DDBJ whole genome shotgun (WGS) entry which is preliminary data.</text>
</comment>